<evidence type="ECO:0000313" key="1">
    <source>
        <dbReference type="EMBL" id="MBW0485913.1"/>
    </source>
</evidence>
<organism evidence="1 2">
    <name type="scientific">Austropuccinia psidii MF-1</name>
    <dbReference type="NCBI Taxonomy" id="1389203"/>
    <lineage>
        <taxon>Eukaryota</taxon>
        <taxon>Fungi</taxon>
        <taxon>Dikarya</taxon>
        <taxon>Basidiomycota</taxon>
        <taxon>Pucciniomycotina</taxon>
        <taxon>Pucciniomycetes</taxon>
        <taxon>Pucciniales</taxon>
        <taxon>Sphaerophragmiaceae</taxon>
        <taxon>Austropuccinia</taxon>
    </lineage>
</organism>
<proteinExistence type="predicted"/>
<comment type="caution">
    <text evidence="1">The sequence shown here is derived from an EMBL/GenBank/DDBJ whole genome shotgun (WGS) entry which is preliminary data.</text>
</comment>
<accession>A0A9Q3CL02</accession>
<protein>
    <submittedName>
        <fullName evidence="1">Uncharacterized protein</fullName>
    </submittedName>
</protein>
<sequence>MPSTRSGTSYNTSRSSKRGNRCYYCRIQSATEGKGSVDDSHIDKLCNSESDNNFLPSNRAETTKRSLSGHLKSQPKGVKQFIAAQRVPYPCRSVETLHELLPDCEKILGPFKHLHVTQWMASLDGKE</sequence>
<dbReference type="AlphaFoldDB" id="A0A9Q3CL02"/>
<reference evidence="1" key="1">
    <citation type="submission" date="2021-03" db="EMBL/GenBank/DDBJ databases">
        <title>Draft genome sequence of rust myrtle Austropuccinia psidii MF-1, a brazilian biotype.</title>
        <authorList>
            <person name="Quecine M.C."/>
            <person name="Pachon D.M.R."/>
            <person name="Bonatelli M.L."/>
            <person name="Correr F.H."/>
            <person name="Franceschini L.M."/>
            <person name="Leite T.F."/>
            <person name="Margarido G.R.A."/>
            <person name="Almeida C.A."/>
            <person name="Ferrarezi J.A."/>
            <person name="Labate C.A."/>
        </authorList>
    </citation>
    <scope>NUCLEOTIDE SEQUENCE</scope>
    <source>
        <strain evidence="1">MF-1</strain>
    </source>
</reference>
<dbReference type="EMBL" id="AVOT02008389">
    <property type="protein sequence ID" value="MBW0485913.1"/>
    <property type="molecule type" value="Genomic_DNA"/>
</dbReference>
<evidence type="ECO:0000313" key="2">
    <source>
        <dbReference type="Proteomes" id="UP000765509"/>
    </source>
</evidence>
<gene>
    <name evidence="1" type="ORF">O181_025628</name>
</gene>
<name>A0A9Q3CL02_9BASI</name>
<keyword evidence="2" id="KW-1185">Reference proteome</keyword>
<dbReference type="Proteomes" id="UP000765509">
    <property type="component" value="Unassembled WGS sequence"/>
</dbReference>